<dbReference type="FunFam" id="3.40.50.300:FF:000134">
    <property type="entry name" value="Iron-enterobactin ABC transporter ATP-binding protein"/>
    <property type="match status" value="1"/>
</dbReference>
<keyword evidence="4 6" id="KW-0067">ATP-binding</keyword>
<dbReference type="InterPro" id="IPR003593">
    <property type="entry name" value="AAA+_ATPase"/>
</dbReference>
<keyword evidence="6" id="KW-0378">Hydrolase</keyword>
<evidence type="ECO:0000256" key="3">
    <source>
        <dbReference type="ARBA" id="ARBA00022741"/>
    </source>
</evidence>
<dbReference type="EC" id="3.6.3.34" evidence="6"/>
<sequence>MLVGEHLSLERDHHTILDDITLTLNDHEILGIIGPNGAGKSSLLSVFAGLVTPTKGDISLDNIALSKWSRRKLAKTIAFVEQQAEPHERIDVRHAIEIGRTPHKTLLSPWFPEDEEALQDALEKVNMKGFEKRLLNSLSGGEKQRIHIARALAQKPRILILDEPTNHLDIGCQLEILSLVRRLDLSVLIALHDLNHAAMFCDRIALLDHGRLISSGLPEDVLTKQTILTNFRANAEIDKLENGRLHIRYLLPPSLKG</sequence>
<accession>A0A1U9MJ28</accession>
<evidence type="ECO:0000313" key="7">
    <source>
        <dbReference type="Proteomes" id="UP000189632"/>
    </source>
</evidence>
<dbReference type="STRING" id="1686310.BBC0244_016110"/>
<name>A0A1U9MJ28_9HYPH</name>
<reference evidence="6 7" key="1">
    <citation type="submission" date="2016-11" db="EMBL/GenBank/DDBJ databases">
        <title>Comparative genomics of Bartonella apis.</title>
        <authorList>
            <person name="Engel P."/>
        </authorList>
    </citation>
    <scope>NUCLEOTIDE SEQUENCE [LARGE SCALE GENOMIC DNA]</scope>
    <source>
        <strain evidence="6 7">BBC0122</strain>
    </source>
</reference>
<dbReference type="Gene3D" id="3.40.50.300">
    <property type="entry name" value="P-loop containing nucleotide triphosphate hydrolases"/>
    <property type="match status" value="1"/>
</dbReference>
<dbReference type="RefSeq" id="WP_077992930.1">
    <property type="nucleotide sequence ID" value="NZ_CP015625.1"/>
</dbReference>
<proteinExistence type="inferred from homology"/>
<dbReference type="Proteomes" id="UP000189632">
    <property type="component" value="Chromosome"/>
</dbReference>
<dbReference type="GO" id="GO:0005524">
    <property type="term" value="F:ATP binding"/>
    <property type="evidence" value="ECO:0007669"/>
    <property type="project" value="UniProtKB-KW"/>
</dbReference>
<keyword evidence="2" id="KW-0813">Transport</keyword>
<gene>
    <name evidence="6" type="ORF">BBC0122_016170</name>
</gene>
<dbReference type="EMBL" id="CP015625">
    <property type="protein sequence ID" value="AQT47719.1"/>
    <property type="molecule type" value="Genomic_DNA"/>
</dbReference>
<feature type="domain" description="ABC transporter" evidence="5">
    <location>
        <begin position="2"/>
        <end position="234"/>
    </location>
</feature>
<dbReference type="SMART" id="SM00382">
    <property type="entry name" value="AAA"/>
    <property type="match status" value="1"/>
</dbReference>
<evidence type="ECO:0000313" key="6">
    <source>
        <dbReference type="EMBL" id="AQT47719.1"/>
    </source>
</evidence>
<dbReference type="SUPFAM" id="SSF52540">
    <property type="entry name" value="P-loop containing nucleoside triphosphate hydrolases"/>
    <property type="match status" value="1"/>
</dbReference>
<dbReference type="InterPro" id="IPR003439">
    <property type="entry name" value="ABC_transporter-like_ATP-bd"/>
</dbReference>
<dbReference type="CDD" id="cd03214">
    <property type="entry name" value="ABC_Iron-Siderophores_B12_Hemin"/>
    <property type="match status" value="1"/>
</dbReference>
<dbReference type="OrthoDB" id="9810077at2"/>
<evidence type="ECO:0000256" key="2">
    <source>
        <dbReference type="ARBA" id="ARBA00022448"/>
    </source>
</evidence>
<dbReference type="GO" id="GO:0016887">
    <property type="term" value="F:ATP hydrolysis activity"/>
    <property type="evidence" value="ECO:0007669"/>
    <property type="project" value="InterPro"/>
</dbReference>
<keyword evidence="3" id="KW-0547">Nucleotide-binding</keyword>
<dbReference type="PANTHER" id="PTHR42794:SF2">
    <property type="entry name" value="ABC TRANSPORTER ATP-BINDING PROTEIN"/>
    <property type="match status" value="1"/>
</dbReference>
<dbReference type="PROSITE" id="PS50893">
    <property type="entry name" value="ABC_TRANSPORTER_2"/>
    <property type="match status" value="1"/>
</dbReference>
<dbReference type="InterPro" id="IPR027417">
    <property type="entry name" value="P-loop_NTPase"/>
</dbReference>
<dbReference type="KEGG" id="bapi:BBC0122_016170"/>
<organism evidence="6 7">
    <name type="scientific">Bartonella choladocola</name>
    <dbReference type="NCBI Taxonomy" id="2750995"/>
    <lineage>
        <taxon>Bacteria</taxon>
        <taxon>Pseudomonadati</taxon>
        <taxon>Pseudomonadota</taxon>
        <taxon>Alphaproteobacteria</taxon>
        <taxon>Hyphomicrobiales</taxon>
        <taxon>Bartonellaceae</taxon>
        <taxon>Bartonella</taxon>
    </lineage>
</organism>
<dbReference type="Pfam" id="PF00005">
    <property type="entry name" value="ABC_tran"/>
    <property type="match status" value="1"/>
</dbReference>
<dbReference type="AlphaFoldDB" id="A0A1U9MJ28"/>
<protein>
    <submittedName>
        <fullName evidence="6">Iron complex transport system ATP-binding protein</fullName>
        <ecNumber evidence="6">3.6.3.34</ecNumber>
    </submittedName>
</protein>
<comment type="similarity">
    <text evidence="1">Belongs to the ABC transporter superfamily.</text>
</comment>
<evidence type="ECO:0000256" key="4">
    <source>
        <dbReference type="ARBA" id="ARBA00022840"/>
    </source>
</evidence>
<dbReference type="PANTHER" id="PTHR42794">
    <property type="entry name" value="HEMIN IMPORT ATP-BINDING PROTEIN HMUV"/>
    <property type="match status" value="1"/>
</dbReference>
<evidence type="ECO:0000259" key="5">
    <source>
        <dbReference type="PROSITE" id="PS50893"/>
    </source>
</evidence>
<evidence type="ECO:0000256" key="1">
    <source>
        <dbReference type="ARBA" id="ARBA00005417"/>
    </source>
</evidence>
<keyword evidence="7" id="KW-1185">Reference proteome</keyword>